<dbReference type="SUPFAM" id="SSF52540">
    <property type="entry name" value="P-loop containing nucleoside triphosphate hydrolases"/>
    <property type="match status" value="2"/>
</dbReference>
<dbReference type="InterPro" id="IPR003593">
    <property type="entry name" value="AAA+_ATPase"/>
</dbReference>
<dbReference type="GO" id="GO:0051301">
    <property type="term" value="P:cell division"/>
    <property type="evidence" value="ECO:0007669"/>
    <property type="project" value="UniProtKB-KW"/>
</dbReference>
<dbReference type="GO" id="GO:0005524">
    <property type="term" value="F:ATP binding"/>
    <property type="evidence" value="ECO:0007669"/>
    <property type="project" value="InterPro"/>
</dbReference>
<evidence type="ECO:0000313" key="2">
    <source>
        <dbReference type="EMBL" id="VAW90003.1"/>
    </source>
</evidence>
<feature type="domain" description="AAA+ ATPase" evidence="1">
    <location>
        <begin position="497"/>
        <end position="626"/>
    </location>
</feature>
<sequence length="708" mass="80265">MSQLNDNQPSAIHIKDDHKASGCDPLLKLWNLRILIRLNTFNRIFDRYGGLQDPEIMHVLGLSEFLQHEDVDKKIIFANLSNKLKALENETLMPPQDIFSINIKVLQKSLNLTPCEIDILRFVVVSGSSSGFNMVVETLGEMSNEQIRHTLSIILNVPRSEIENAMRTNGALISSGLLRINANGYYMHSLQQCFDVPLSIKYALTQEQNNPEAILQCFFKIADQSHLSMADFPHLKTDIDLLACYLQSAEKRHISGINVLIYGEPGTGKTELVKTLTRHCGLELYEITMQDIEGNPIEGKDRFSAYQLTQKMLANKEKSAILFDEIEDVFPDVNFSPFGHVTRPDFKKAWVHQLLEENPIPAFWLCNSVVQLDDSVLRRFDFVLNLRAPTRNIRRRILDKYLGHLDLSDAWLAQMAEHEHLVPAHAENAAKIAAHLNTDNSKELEKNLARIIGNKLQVMGLSRKPRTVISRETRYSLEYLNPDQDLEALTRGLQQNHQARICLYGAPGTGKTAFAHYVAEHLDKPLLKKQASDILSKWVGEAEQNIATMFDEAEADDMVLLIDEVDSFLLDRGTAQNSWEITQVNELLVQMESFNGVFIASTNLLNLVDAASLRRFDLKIKFDYMKPQQAWRLFLQVLEEHDCHVEDDAQQYKADLMRLDNLTPGDFATVVRQSRSLNKAIQPCYLLAALEKECKAKPGAGKSIGFIG</sequence>
<evidence type="ECO:0000259" key="1">
    <source>
        <dbReference type="SMART" id="SM00382"/>
    </source>
</evidence>
<dbReference type="GO" id="GO:0016887">
    <property type="term" value="F:ATP hydrolysis activity"/>
    <property type="evidence" value="ECO:0007669"/>
    <property type="project" value="InterPro"/>
</dbReference>
<keyword evidence="2" id="KW-0378">Hydrolase</keyword>
<dbReference type="CDD" id="cd19481">
    <property type="entry name" value="RecA-like_protease"/>
    <property type="match status" value="1"/>
</dbReference>
<organism evidence="2">
    <name type="scientific">hydrothermal vent metagenome</name>
    <dbReference type="NCBI Taxonomy" id="652676"/>
    <lineage>
        <taxon>unclassified sequences</taxon>
        <taxon>metagenomes</taxon>
        <taxon>ecological metagenomes</taxon>
    </lineage>
</organism>
<keyword evidence="2" id="KW-0132">Cell division</keyword>
<keyword evidence="2" id="KW-0131">Cell cycle</keyword>
<dbReference type="InterPro" id="IPR027417">
    <property type="entry name" value="P-loop_NTPase"/>
</dbReference>
<dbReference type="EC" id="3.4.24.-" evidence="2"/>
<dbReference type="SMART" id="SM00382">
    <property type="entry name" value="AAA"/>
    <property type="match status" value="2"/>
</dbReference>
<name>A0A3B0ZPG5_9ZZZZ</name>
<dbReference type="Pfam" id="PF00004">
    <property type="entry name" value="AAA"/>
    <property type="match status" value="2"/>
</dbReference>
<dbReference type="InterPro" id="IPR003959">
    <property type="entry name" value="ATPase_AAA_core"/>
</dbReference>
<dbReference type="InterPro" id="IPR050168">
    <property type="entry name" value="AAA_ATPase_domain"/>
</dbReference>
<dbReference type="EMBL" id="UOFQ01000165">
    <property type="protein sequence ID" value="VAW90003.1"/>
    <property type="molecule type" value="Genomic_DNA"/>
</dbReference>
<feature type="domain" description="AAA+ ATPase" evidence="1">
    <location>
        <begin position="255"/>
        <end position="390"/>
    </location>
</feature>
<protein>
    <submittedName>
        <fullName evidence="2">Cell division protein FtsH</fullName>
        <ecNumber evidence="2">3.4.24.-</ecNumber>
    </submittedName>
</protein>
<dbReference type="PANTHER" id="PTHR23077:SF117">
    <property type="entry name" value="AAA+ ATPASE DOMAIN-CONTAINING PROTEIN"/>
    <property type="match status" value="1"/>
</dbReference>
<reference evidence="2" key="1">
    <citation type="submission" date="2018-06" db="EMBL/GenBank/DDBJ databases">
        <authorList>
            <person name="Zhirakovskaya E."/>
        </authorList>
    </citation>
    <scope>NUCLEOTIDE SEQUENCE</scope>
</reference>
<gene>
    <name evidence="2" type="ORF">MNBD_GAMMA17-1410</name>
</gene>
<proteinExistence type="predicted"/>
<accession>A0A3B0ZPG5</accession>
<dbReference type="AlphaFoldDB" id="A0A3B0ZPG5"/>
<dbReference type="PANTHER" id="PTHR23077">
    <property type="entry name" value="AAA-FAMILY ATPASE"/>
    <property type="match status" value="1"/>
</dbReference>
<dbReference type="CDD" id="cd00009">
    <property type="entry name" value="AAA"/>
    <property type="match status" value="1"/>
</dbReference>
<dbReference type="Gene3D" id="3.40.50.300">
    <property type="entry name" value="P-loop containing nucleotide triphosphate hydrolases"/>
    <property type="match status" value="2"/>
</dbReference>